<organism evidence="1">
    <name type="scientific">marine sediment metagenome</name>
    <dbReference type="NCBI Taxonomy" id="412755"/>
    <lineage>
        <taxon>unclassified sequences</taxon>
        <taxon>metagenomes</taxon>
        <taxon>ecological metagenomes</taxon>
    </lineage>
</organism>
<accession>A0A0F9D6U0</accession>
<dbReference type="EMBL" id="LAZR01040825">
    <property type="protein sequence ID" value="KKL13521.1"/>
    <property type="molecule type" value="Genomic_DNA"/>
</dbReference>
<comment type="caution">
    <text evidence="1">The sequence shown here is derived from an EMBL/GenBank/DDBJ whole genome shotgun (WGS) entry which is preliminary data.</text>
</comment>
<dbReference type="InterPro" id="IPR050179">
    <property type="entry name" value="Trans_hexapeptide_repeat"/>
</dbReference>
<protein>
    <recommendedName>
        <fullName evidence="2">UDP-3-O-[3-hydroxymyristoyl] glucosamine N-acyltransferase non-repeat region domain-containing protein</fullName>
    </recommendedName>
</protein>
<evidence type="ECO:0008006" key="2">
    <source>
        <dbReference type="Google" id="ProtNLM"/>
    </source>
</evidence>
<dbReference type="SUPFAM" id="SSF51161">
    <property type="entry name" value="Trimeric LpxA-like enzymes"/>
    <property type="match status" value="1"/>
</dbReference>
<dbReference type="AlphaFoldDB" id="A0A0F9D6U0"/>
<dbReference type="PANTHER" id="PTHR43300">
    <property type="entry name" value="ACETYLTRANSFERASE"/>
    <property type="match status" value="1"/>
</dbReference>
<proteinExistence type="predicted"/>
<dbReference type="Gene3D" id="2.160.10.10">
    <property type="entry name" value="Hexapeptide repeat proteins"/>
    <property type="match status" value="2"/>
</dbReference>
<name>A0A0F9D6U0_9ZZZZ</name>
<sequence>MNPTIIKGEGVKIGNNVRINISEYLKIGDRSIILDNAIIEGRHVEIGKEAVIHEHSHIGGGSCFDWQSHLEIGDFLHLGKFAHINPARKIVIGDECGLGDHTKLWGHGSYLSKYEGFPVAFDNITVGNRVWMPNAWINPGVNIGDDVVIAAFSLVNKDIPSGCLAGGVPARILKENVYPRELSQTEKTEFVNQISKDIQTELLLQGDLIIHNHVSGETIFDVKNRVIKGPCNLETEKTKHQLRRYGIRFKYTSIKGRYVAW</sequence>
<dbReference type="InterPro" id="IPR011004">
    <property type="entry name" value="Trimer_LpxA-like_sf"/>
</dbReference>
<evidence type="ECO:0000313" key="1">
    <source>
        <dbReference type="EMBL" id="KKL13521.1"/>
    </source>
</evidence>
<dbReference type="CDD" id="cd04647">
    <property type="entry name" value="LbH_MAT_like"/>
    <property type="match status" value="1"/>
</dbReference>
<gene>
    <name evidence="1" type="ORF">LCGC14_2524930</name>
</gene>
<reference evidence="1" key="1">
    <citation type="journal article" date="2015" name="Nature">
        <title>Complex archaea that bridge the gap between prokaryotes and eukaryotes.</title>
        <authorList>
            <person name="Spang A."/>
            <person name="Saw J.H."/>
            <person name="Jorgensen S.L."/>
            <person name="Zaremba-Niedzwiedzka K."/>
            <person name="Martijn J."/>
            <person name="Lind A.E."/>
            <person name="van Eijk R."/>
            <person name="Schleper C."/>
            <person name="Guy L."/>
            <person name="Ettema T.J."/>
        </authorList>
    </citation>
    <scope>NUCLEOTIDE SEQUENCE</scope>
</reference>